<feature type="compositionally biased region" description="Low complexity" evidence="2">
    <location>
        <begin position="627"/>
        <end position="638"/>
    </location>
</feature>
<evidence type="ECO:0000259" key="3">
    <source>
        <dbReference type="PROSITE" id="PS01179"/>
    </source>
</evidence>
<dbReference type="InterPro" id="IPR011993">
    <property type="entry name" value="PH-like_dom_sf"/>
</dbReference>
<sequence length="755" mass="82559">MNRRGNKTRYLRLVLKARTWKRVPMKLLKWGRKMPSTKQYNLVPNDEYDTRIPLHPDEAFTYGITFQAKYIGTMDVPRPTSRVEIVAAMRRVRYEFKARGVKKRKVTVDVSTDGVRVTTRTKITTRKTKLFILGLKVKKLFQKSAGSKLFGRGNKASSSHEGTEIMHHPIYRIFYVSHDSSDLKIFSYIARDGATNVFKCNVFKSNRKSQAMRIVRTVGQAFEVCHKMQTNCPEQPAPSTSSAPDQPVPSCSDTQASKEAASDCGASGVSEAAPSTTKVVVEQVPASAREERPKHLDLLPPPPRKEGKRSSQRPQVTPTIQLPDLPECVTKIDLAAGGEEASGDATPLTSQHQLQLLRERLEQQAQQTRAAVAQLLLLRDQLAAEQAARCEAQARTHQLLVHNKELLEHIAALVSHLQDRERGSSRPISAQQLTLLPQLKTESAINDAFKPDNKPMCNGNRSPTNTEVLINLIQNTKLNNKTNKNVENNNLPFSPFCSSPVQEAPKETSSAPCFGGMSNDQIQNYLITKFQNMGGFPNGNGNANANGNEQKPSNINYNQQFFQNCNAFPTIPPLTNHYSNSDLASLLNHKVYKDMCSSTDDFGELAQAMSVGQSENSLYSNSQPTTSKDSSPDGSSSDEGAPFIMPLSHNGTLTATGEDGRVRLIVPVSPSESTSDVGEAKAEEAQGASGHTLRVPGQEPARAGGSGSAGTSAGAGAGALLAPAAPITRTTSEKVPNRSEMMTALRSQWTRHTTK</sequence>
<feature type="compositionally biased region" description="Polar residues" evidence="2">
    <location>
        <begin position="613"/>
        <end position="626"/>
    </location>
</feature>
<dbReference type="EMBL" id="LR824004">
    <property type="protein sequence ID" value="CAH0578039.1"/>
    <property type="molecule type" value="Genomic_DNA"/>
</dbReference>
<dbReference type="PANTHER" id="PTHR11232">
    <property type="entry name" value="PHOSPHOTYROSINE INTERACTION DOMAIN-CONTAINING FAMILY MEMBER"/>
    <property type="match status" value="1"/>
</dbReference>
<evidence type="ECO:0000256" key="1">
    <source>
        <dbReference type="SAM" id="Coils"/>
    </source>
</evidence>
<dbReference type="GO" id="GO:0050998">
    <property type="term" value="F:nitric-oxide synthase binding"/>
    <property type="evidence" value="ECO:0007669"/>
    <property type="project" value="TreeGrafter"/>
</dbReference>
<evidence type="ECO:0000313" key="4">
    <source>
        <dbReference type="EMBL" id="CAH0578039.1"/>
    </source>
</evidence>
<feature type="compositionally biased region" description="Polar residues" evidence="2">
    <location>
        <begin position="745"/>
        <end position="755"/>
    </location>
</feature>
<gene>
    <name evidence="4" type="ORF">CINC_LOCUS408</name>
</gene>
<feature type="region of interest" description="Disordered" evidence="2">
    <location>
        <begin position="232"/>
        <end position="319"/>
    </location>
</feature>
<feature type="coiled-coil region" evidence="1">
    <location>
        <begin position="351"/>
        <end position="378"/>
    </location>
</feature>
<name>A0A9P0BKQ4_CHRIL</name>
<keyword evidence="5" id="KW-1185">Reference proteome</keyword>
<feature type="domain" description="PID" evidence="3">
    <location>
        <begin position="63"/>
        <end position="227"/>
    </location>
</feature>
<dbReference type="OrthoDB" id="10030336at2759"/>
<dbReference type="PROSITE" id="PS01179">
    <property type="entry name" value="PID"/>
    <property type="match status" value="1"/>
</dbReference>
<dbReference type="CDD" id="cd01270">
    <property type="entry name" value="PTB_CAPON-like"/>
    <property type="match status" value="1"/>
</dbReference>
<dbReference type="PANTHER" id="PTHR11232:SF17">
    <property type="entry name" value="CAPON-LIKE PROTEIN"/>
    <property type="match status" value="1"/>
</dbReference>
<dbReference type="Pfam" id="PF00640">
    <property type="entry name" value="PID"/>
    <property type="match status" value="1"/>
</dbReference>
<dbReference type="Gene3D" id="2.30.29.30">
    <property type="entry name" value="Pleckstrin-homology domain (PH domain)/Phosphotyrosine-binding domain (PTB)"/>
    <property type="match status" value="1"/>
</dbReference>
<accession>A0A9P0BKQ4</accession>
<keyword evidence="1" id="KW-0175">Coiled coil</keyword>
<organism evidence="4 5">
    <name type="scientific">Chrysodeixis includens</name>
    <name type="common">Soybean looper</name>
    <name type="synonym">Pseudoplusia includens</name>
    <dbReference type="NCBI Taxonomy" id="689277"/>
    <lineage>
        <taxon>Eukaryota</taxon>
        <taxon>Metazoa</taxon>
        <taxon>Ecdysozoa</taxon>
        <taxon>Arthropoda</taxon>
        <taxon>Hexapoda</taxon>
        <taxon>Insecta</taxon>
        <taxon>Pterygota</taxon>
        <taxon>Neoptera</taxon>
        <taxon>Endopterygota</taxon>
        <taxon>Lepidoptera</taxon>
        <taxon>Glossata</taxon>
        <taxon>Ditrysia</taxon>
        <taxon>Noctuoidea</taxon>
        <taxon>Noctuidae</taxon>
        <taxon>Plusiinae</taxon>
        <taxon>Chrysodeixis</taxon>
    </lineage>
</organism>
<dbReference type="SUPFAM" id="SSF50729">
    <property type="entry name" value="PH domain-like"/>
    <property type="match status" value="1"/>
</dbReference>
<dbReference type="InterPro" id="IPR006020">
    <property type="entry name" value="PTB/PI_dom"/>
</dbReference>
<dbReference type="SMART" id="SM00462">
    <property type="entry name" value="PTB"/>
    <property type="match status" value="1"/>
</dbReference>
<protein>
    <recommendedName>
        <fullName evidence="3">PID domain-containing protein</fullName>
    </recommendedName>
</protein>
<feature type="compositionally biased region" description="Polar residues" evidence="2">
    <location>
        <begin position="232"/>
        <end position="257"/>
    </location>
</feature>
<dbReference type="InterPro" id="IPR051133">
    <property type="entry name" value="Adapter_Engulfment-Domain"/>
</dbReference>
<feature type="compositionally biased region" description="Gly residues" evidence="2">
    <location>
        <begin position="704"/>
        <end position="717"/>
    </location>
</feature>
<feature type="region of interest" description="Disordered" evidence="2">
    <location>
        <begin position="613"/>
        <end position="755"/>
    </location>
</feature>
<proteinExistence type="predicted"/>
<feature type="compositionally biased region" description="Basic and acidic residues" evidence="2">
    <location>
        <begin position="288"/>
        <end position="309"/>
    </location>
</feature>
<dbReference type="AlphaFoldDB" id="A0A9P0BKQ4"/>
<evidence type="ECO:0000256" key="2">
    <source>
        <dbReference type="SAM" id="MobiDB-lite"/>
    </source>
</evidence>
<reference evidence="4" key="1">
    <citation type="submission" date="2021-12" db="EMBL/GenBank/DDBJ databases">
        <authorList>
            <person name="King R."/>
        </authorList>
    </citation>
    <scope>NUCLEOTIDE SEQUENCE</scope>
</reference>
<dbReference type="Proteomes" id="UP001154114">
    <property type="component" value="Chromosome 1"/>
</dbReference>
<evidence type="ECO:0000313" key="5">
    <source>
        <dbReference type="Proteomes" id="UP001154114"/>
    </source>
</evidence>